<organism evidence="2 3">
    <name type="scientific">Thalictrum thalictroides</name>
    <name type="common">Rue-anemone</name>
    <name type="synonym">Anemone thalictroides</name>
    <dbReference type="NCBI Taxonomy" id="46969"/>
    <lineage>
        <taxon>Eukaryota</taxon>
        <taxon>Viridiplantae</taxon>
        <taxon>Streptophyta</taxon>
        <taxon>Embryophyta</taxon>
        <taxon>Tracheophyta</taxon>
        <taxon>Spermatophyta</taxon>
        <taxon>Magnoliopsida</taxon>
        <taxon>Ranunculales</taxon>
        <taxon>Ranunculaceae</taxon>
        <taxon>Thalictroideae</taxon>
        <taxon>Thalictrum</taxon>
    </lineage>
</organism>
<feature type="domain" description="PTM/DIR17-like Tudor" evidence="1">
    <location>
        <begin position="7"/>
        <end position="53"/>
    </location>
</feature>
<sequence>MELVGKIMKKKYLGLGIIKGIVKSYDPINQFFEIFYEYGNFEELDCNEITSILEGNVEGISVGEKKIQEGRIKGIRLKKKRRRDALCEDDSGNFTNFLVEDRNFEKSQLKSSLIHDRNLETLEKKSNANVIFNGFDLNVDISMGEEGAFFEVNLNENDSGDENLKESDLGKIRTHKVVHGLKRLKKFRSSGRD</sequence>
<dbReference type="Proteomes" id="UP000554482">
    <property type="component" value="Unassembled WGS sequence"/>
</dbReference>
<dbReference type="InterPro" id="IPR047365">
    <property type="entry name" value="Tudor_AtPTM-like"/>
</dbReference>
<reference evidence="2 3" key="1">
    <citation type="submission" date="2020-06" db="EMBL/GenBank/DDBJ databases">
        <title>Transcriptomic and genomic resources for Thalictrum thalictroides and T. hernandezii: Facilitating candidate gene discovery in an emerging model plant lineage.</title>
        <authorList>
            <person name="Arias T."/>
            <person name="Riano-Pachon D.M."/>
            <person name="Di Stilio V.S."/>
        </authorList>
    </citation>
    <scope>NUCLEOTIDE SEQUENCE [LARGE SCALE GENOMIC DNA]</scope>
    <source>
        <strain evidence="3">cv. WT478/WT964</strain>
        <tissue evidence="2">Leaves</tissue>
    </source>
</reference>
<dbReference type="EMBL" id="JABWDY010034345">
    <property type="protein sequence ID" value="KAF5182733.1"/>
    <property type="molecule type" value="Genomic_DNA"/>
</dbReference>
<evidence type="ECO:0000313" key="3">
    <source>
        <dbReference type="Proteomes" id="UP000554482"/>
    </source>
</evidence>
<protein>
    <recommendedName>
        <fullName evidence="1">PTM/DIR17-like Tudor domain-containing protein</fullName>
    </recommendedName>
</protein>
<comment type="caution">
    <text evidence="2">The sequence shown here is derived from an EMBL/GenBank/DDBJ whole genome shotgun (WGS) entry which is preliminary data.</text>
</comment>
<evidence type="ECO:0000313" key="2">
    <source>
        <dbReference type="EMBL" id="KAF5182733.1"/>
    </source>
</evidence>
<keyword evidence="3" id="KW-1185">Reference proteome</keyword>
<accession>A0A7J6VCW0</accession>
<gene>
    <name evidence="2" type="ORF">FRX31_027681</name>
</gene>
<name>A0A7J6VCW0_THATH</name>
<dbReference type="Pfam" id="PF21743">
    <property type="entry name" value="PTM_DIR17_Tudor"/>
    <property type="match status" value="1"/>
</dbReference>
<proteinExistence type="predicted"/>
<dbReference type="AlphaFoldDB" id="A0A7J6VCW0"/>
<evidence type="ECO:0000259" key="1">
    <source>
        <dbReference type="Pfam" id="PF21743"/>
    </source>
</evidence>